<dbReference type="PANTHER" id="PTHR21666:SF270">
    <property type="entry name" value="MUREIN HYDROLASE ACTIVATOR ENVC"/>
    <property type="match status" value="1"/>
</dbReference>
<evidence type="ECO:0000259" key="2">
    <source>
        <dbReference type="Pfam" id="PF01551"/>
    </source>
</evidence>
<evidence type="ECO:0000313" key="3">
    <source>
        <dbReference type="EMBL" id="GAA2154762.1"/>
    </source>
</evidence>
<dbReference type="CDD" id="cd12797">
    <property type="entry name" value="M23_peptidase"/>
    <property type="match status" value="1"/>
</dbReference>
<feature type="domain" description="M23ase beta-sheet core" evidence="2">
    <location>
        <begin position="309"/>
        <end position="401"/>
    </location>
</feature>
<dbReference type="PANTHER" id="PTHR21666">
    <property type="entry name" value="PEPTIDASE-RELATED"/>
    <property type="match status" value="1"/>
</dbReference>
<gene>
    <name evidence="3" type="ORF">GCM10009844_40990</name>
</gene>
<keyword evidence="1" id="KW-0732">Signal</keyword>
<dbReference type="EMBL" id="BAAAQR010000016">
    <property type="protein sequence ID" value="GAA2154762.1"/>
    <property type="molecule type" value="Genomic_DNA"/>
</dbReference>
<feature type="chain" id="PRO_5045940268" description="M23ase beta-sheet core domain-containing protein" evidence="1">
    <location>
        <begin position="28"/>
        <end position="422"/>
    </location>
</feature>
<evidence type="ECO:0000256" key="1">
    <source>
        <dbReference type="SAM" id="SignalP"/>
    </source>
</evidence>
<dbReference type="RefSeq" id="WP_344157004.1">
    <property type="nucleotide sequence ID" value="NZ_BAAAQR010000016.1"/>
</dbReference>
<sequence length="422" mass="44013">MDAGRATRVAALILGLTALASPSPAAAAPTDLPEATTHAGRLLMVGHVARPSTGTDRPAGARAAKEARAERDVALAATWHLDPALLRPAPADSEATAAARQQLAMVDAHLGEVLKTYEKAHAAADDATARARDAHDALVAAKQAAKVAAARYRADRELMMSVVTEAYTTSQLGAFGLLLSADSDEDLVQGVTVLQEMGRTQSDAVVAAEQSRDRLREATVAVAEADRDARETLVSSRAALAAAEQARARVLADVRTARHLLEDSVLADQALRETTAGGYDGALSFPLPPGTSFVDQHNWGHRSRHWASVHTGDDFSTACGTPVLAVNDGTVAIRTDQGWSGPWLVMVGAGDGGLTTWYAHMQALLVSSGQPVVAGQQIGVVGQAGNATGCHLHLEVHPSGGSIYQDDTDPSRWLDTVGVHAG</sequence>
<name>A0ABN3A665_9ACTN</name>
<dbReference type="Pfam" id="PF01551">
    <property type="entry name" value="Peptidase_M23"/>
    <property type="match status" value="1"/>
</dbReference>
<reference evidence="3 4" key="1">
    <citation type="journal article" date="2019" name="Int. J. Syst. Evol. Microbiol.">
        <title>The Global Catalogue of Microorganisms (GCM) 10K type strain sequencing project: providing services to taxonomists for standard genome sequencing and annotation.</title>
        <authorList>
            <consortium name="The Broad Institute Genomics Platform"/>
            <consortium name="The Broad Institute Genome Sequencing Center for Infectious Disease"/>
            <person name="Wu L."/>
            <person name="Ma J."/>
        </authorList>
    </citation>
    <scope>NUCLEOTIDE SEQUENCE [LARGE SCALE GENOMIC DNA]</scope>
    <source>
        <strain evidence="3 4">JCM 16022</strain>
    </source>
</reference>
<proteinExistence type="predicted"/>
<accession>A0ABN3A665</accession>
<evidence type="ECO:0000313" key="4">
    <source>
        <dbReference type="Proteomes" id="UP001501771"/>
    </source>
</evidence>
<dbReference type="InterPro" id="IPR011055">
    <property type="entry name" value="Dup_hybrid_motif"/>
</dbReference>
<comment type="caution">
    <text evidence="3">The sequence shown here is derived from an EMBL/GenBank/DDBJ whole genome shotgun (WGS) entry which is preliminary data.</text>
</comment>
<keyword evidence="4" id="KW-1185">Reference proteome</keyword>
<dbReference type="Proteomes" id="UP001501771">
    <property type="component" value="Unassembled WGS sequence"/>
</dbReference>
<dbReference type="InterPro" id="IPR016047">
    <property type="entry name" value="M23ase_b-sheet_dom"/>
</dbReference>
<protein>
    <recommendedName>
        <fullName evidence="2">M23ase beta-sheet core domain-containing protein</fullName>
    </recommendedName>
</protein>
<dbReference type="Gene3D" id="2.70.70.10">
    <property type="entry name" value="Glucose Permease (Domain IIA)"/>
    <property type="match status" value="1"/>
</dbReference>
<dbReference type="InterPro" id="IPR050570">
    <property type="entry name" value="Cell_wall_metabolism_enzyme"/>
</dbReference>
<organism evidence="3 4">
    <name type="scientific">Nocardioides koreensis</name>
    <dbReference type="NCBI Taxonomy" id="433651"/>
    <lineage>
        <taxon>Bacteria</taxon>
        <taxon>Bacillati</taxon>
        <taxon>Actinomycetota</taxon>
        <taxon>Actinomycetes</taxon>
        <taxon>Propionibacteriales</taxon>
        <taxon>Nocardioidaceae</taxon>
        <taxon>Nocardioides</taxon>
    </lineage>
</organism>
<feature type="signal peptide" evidence="1">
    <location>
        <begin position="1"/>
        <end position="27"/>
    </location>
</feature>
<dbReference type="SUPFAM" id="SSF51261">
    <property type="entry name" value="Duplicated hybrid motif"/>
    <property type="match status" value="1"/>
</dbReference>